<dbReference type="Proteomes" id="UP000625711">
    <property type="component" value="Unassembled WGS sequence"/>
</dbReference>
<protein>
    <submittedName>
        <fullName evidence="1">Uncharacterized protein</fullName>
    </submittedName>
</protein>
<organism evidence="1 2">
    <name type="scientific">Rhynchophorus ferrugineus</name>
    <name type="common">Red palm weevil</name>
    <name type="synonym">Curculio ferrugineus</name>
    <dbReference type="NCBI Taxonomy" id="354439"/>
    <lineage>
        <taxon>Eukaryota</taxon>
        <taxon>Metazoa</taxon>
        <taxon>Ecdysozoa</taxon>
        <taxon>Arthropoda</taxon>
        <taxon>Hexapoda</taxon>
        <taxon>Insecta</taxon>
        <taxon>Pterygota</taxon>
        <taxon>Neoptera</taxon>
        <taxon>Endopterygota</taxon>
        <taxon>Coleoptera</taxon>
        <taxon>Polyphaga</taxon>
        <taxon>Cucujiformia</taxon>
        <taxon>Curculionidae</taxon>
        <taxon>Dryophthorinae</taxon>
        <taxon>Rhynchophorus</taxon>
    </lineage>
</organism>
<dbReference type="EMBL" id="JAACXV010014088">
    <property type="protein sequence ID" value="KAF7270497.1"/>
    <property type="molecule type" value="Genomic_DNA"/>
</dbReference>
<proteinExistence type="predicted"/>
<name>A0A834HX63_RHYFE</name>
<sequence length="91" mass="10454">MARGEQASNSGIQLTLRKQSYKQITCVMDTSDNTALLPRRPSVIRCLSDSRDAMVPCAVHWRQRTHLPSNNRLKSERRFRCANMSDKLADY</sequence>
<reference evidence="1" key="1">
    <citation type="submission" date="2020-08" db="EMBL/GenBank/DDBJ databases">
        <title>Genome sequencing and assembly of the red palm weevil Rhynchophorus ferrugineus.</title>
        <authorList>
            <person name="Dias G.B."/>
            <person name="Bergman C.M."/>
            <person name="Manee M."/>
        </authorList>
    </citation>
    <scope>NUCLEOTIDE SEQUENCE</scope>
    <source>
        <strain evidence="1">AA-2017</strain>
        <tissue evidence="1">Whole larva</tissue>
    </source>
</reference>
<dbReference type="AlphaFoldDB" id="A0A834HX63"/>
<evidence type="ECO:0000313" key="1">
    <source>
        <dbReference type="EMBL" id="KAF7270497.1"/>
    </source>
</evidence>
<evidence type="ECO:0000313" key="2">
    <source>
        <dbReference type="Proteomes" id="UP000625711"/>
    </source>
</evidence>
<keyword evidence="2" id="KW-1185">Reference proteome</keyword>
<accession>A0A834HX63</accession>
<comment type="caution">
    <text evidence="1">The sequence shown here is derived from an EMBL/GenBank/DDBJ whole genome shotgun (WGS) entry which is preliminary data.</text>
</comment>
<gene>
    <name evidence="1" type="ORF">GWI33_016535</name>
</gene>